<accession>A0A2G5SST6</accession>
<keyword evidence="2" id="KW-0472">Membrane</keyword>
<keyword evidence="2" id="KW-1133">Transmembrane helix</keyword>
<feature type="transmembrane region" description="Helical" evidence="2">
    <location>
        <begin position="7"/>
        <end position="31"/>
    </location>
</feature>
<protein>
    <submittedName>
        <fullName evidence="3">Uncharacterized protein</fullName>
    </submittedName>
</protein>
<keyword evidence="4" id="KW-1185">Reference proteome</keyword>
<feature type="region of interest" description="Disordered" evidence="1">
    <location>
        <begin position="45"/>
        <end position="79"/>
    </location>
</feature>
<keyword evidence="2" id="KW-0812">Transmembrane</keyword>
<name>A0A2G5SST6_9PELO</name>
<gene>
    <name evidence="3" type="primary">Cnig_chr_X.g24182</name>
    <name evidence="3" type="ORF">B9Z55_024182</name>
</gene>
<comment type="caution">
    <text evidence="3">The sequence shown here is derived from an EMBL/GenBank/DDBJ whole genome shotgun (WGS) entry which is preliminary data.</text>
</comment>
<evidence type="ECO:0000256" key="1">
    <source>
        <dbReference type="SAM" id="MobiDB-lite"/>
    </source>
</evidence>
<evidence type="ECO:0000313" key="4">
    <source>
        <dbReference type="Proteomes" id="UP000230233"/>
    </source>
</evidence>
<evidence type="ECO:0000256" key="2">
    <source>
        <dbReference type="SAM" id="Phobius"/>
    </source>
</evidence>
<reference evidence="4" key="1">
    <citation type="submission" date="2017-10" db="EMBL/GenBank/DDBJ databases">
        <title>Rapid genome shrinkage in a self-fertile nematode reveals novel sperm competition proteins.</title>
        <authorList>
            <person name="Yin D."/>
            <person name="Schwarz E.M."/>
            <person name="Thomas C.G."/>
            <person name="Felde R.L."/>
            <person name="Korf I.F."/>
            <person name="Cutter A.D."/>
            <person name="Schartner C.M."/>
            <person name="Ralston E.J."/>
            <person name="Meyer B.J."/>
            <person name="Haag E.S."/>
        </authorList>
    </citation>
    <scope>NUCLEOTIDE SEQUENCE [LARGE SCALE GENOMIC DNA]</scope>
    <source>
        <strain evidence="4">JU1422</strain>
    </source>
</reference>
<organism evidence="3 4">
    <name type="scientific">Caenorhabditis nigoni</name>
    <dbReference type="NCBI Taxonomy" id="1611254"/>
    <lineage>
        <taxon>Eukaryota</taxon>
        <taxon>Metazoa</taxon>
        <taxon>Ecdysozoa</taxon>
        <taxon>Nematoda</taxon>
        <taxon>Chromadorea</taxon>
        <taxon>Rhabditida</taxon>
        <taxon>Rhabditina</taxon>
        <taxon>Rhabditomorpha</taxon>
        <taxon>Rhabditoidea</taxon>
        <taxon>Rhabditidae</taxon>
        <taxon>Peloderinae</taxon>
        <taxon>Caenorhabditis</taxon>
    </lineage>
</organism>
<dbReference type="EMBL" id="PDUG01000006">
    <property type="protein sequence ID" value="PIC18205.1"/>
    <property type="molecule type" value="Genomic_DNA"/>
</dbReference>
<dbReference type="AlphaFoldDB" id="A0A2G5SST6"/>
<sequence length="142" mass="16157">MPDATEFFILPALFCSFSYCIITAYVFQFVFQIFSQQVTQTISMPGANSGKMNRGKASSMAAKNSFRPTQASKKQPVIRSEKEIQEIRTKAKKKSERAEQELVQLKLSGFEDAIKRSLHLLEIVQVNRGDSKKEREVSLLFK</sequence>
<evidence type="ECO:0000313" key="3">
    <source>
        <dbReference type="EMBL" id="PIC18205.1"/>
    </source>
</evidence>
<dbReference type="Proteomes" id="UP000230233">
    <property type="component" value="Chromosome X"/>
</dbReference>
<proteinExistence type="predicted"/>
<dbReference type="OrthoDB" id="10627585at2759"/>